<evidence type="ECO:0000313" key="5">
    <source>
        <dbReference type="Proteomes" id="UP000285610"/>
    </source>
</evidence>
<dbReference type="Proteomes" id="UP000285610">
    <property type="component" value="Unassembled WGS sequence"/>
</dbReference>
<feature type="transmembrane region" description="Helical" evidence="1">
    <location>
        <begin position="187"/>
        <end position="206"/>
    </location>
</feature>
<evidence type="ECO:0000313" key="4">
    <source>
        <dbReference type="EMBL" id="RHM69173.1"/>
    </source>
</evidence>
<sequence>MIYILGLTVSCIITGYVYLKILDELYERKYVEKKWIYYLSVITHILLNAVEALAANPMLNISYSLMALCAGSAFLYTTEKKDVVVNSVIIVIYVAIMDLVVTTIFSTLTQDNTYIALSEPRFFLVSGIANALAILCTWHVFSQILKKCKISNVSIALNIYMVFLLVFEFSLLLYLLQKETDVEHNGIILVIGIGFAVVDAGVMHLFERVSYNFELEKKTELLEQQRELFARYYESLQERFQDSQKLLHDMKRHLQVISSMGETEKVMREEYANKLLEEIEDIQRQFQCSDRIVCSILWDKIQICNHDNIELDINMQDIRFDFMDKTDVTVLFANLLDNAIDASKKCKHGRRIFLRIHKFKDYVVIKMINTMAQTPEISDNKLISTKREHTGLGISILTDLVNKYCGNMNYSYTDKEFETKIILSTNNRI</sequence>
<dbReference type="Proteomes" id="UP001212160">
    <property type="component" value="Unassembled WGS sequence"/>
</dbReference>
<dbReference type="InterPro" id="IPR032834">
    <property type="entry name" value="NatK-like_C"/>
</dbReference>
<feature type="transmembrane region" description="Helical" evidence="1">
    <location>
        <begin position="61"/>
        <end position="78"/>
    </location>
</feature>
<keyword evidence="1" id="KW-1133">Transmembrane helix</keyword>
<dbReference type="Pfam" id="PF14501">
    <property type="entry name" value="HATPase_c_5"/>
    <property type="match status" value="1"/>
</dbReference>
<feature type="transmembrane region" description="Helical" evidence="1">
    <location>
        <begin position="90"/>
        <end position="110"/>
    </location>
</feature>
<comment type="caution">
    <text evidence="4">The sequence shown here is derived from an EMBL/GenBank/DDBJ whole genome shotgun (WGS) entry which is preliminary data.</text>
</comment>
<dbReference type="InterPro" id="IPR036890">
    <property type="entry name" value="HATPase_C_sf"/>
</dbReference>
<dbReference type="PANTHER" id="PTHR40448:SF1">
    <property type="entry name" value="TWO-COMPONENT SENSOR HISTIDINE KINASE"/>
    <property type="match status" value="1"/>
</dbReference>
<keyword evidence="4" id="KW-0547">Nucleotide-binding</keyword>
<dbReference type="EMBL" id="JAQMLA010000123">
    <property type="protein sequence ID" value="MDB8688754.1"/>
    <property type="molecule type" value="Genomic_DNA"/>
</dbReference>
<dbReference type="Gene3D" id="3.30.565.10">
    <property type="entry name" value="Histidine kinase-like ATPase, C-terminal domain"/>
    <property type="match status" value="1"/>
</dbReference>
<keyword evidence="1" id="KW-0812">Transmembrane</keyword>
<feature type="domain" description="Sensor histidine kinase NatK-like C-terminal" evidence="2">
    <location>
        <begin position="324"/>
        <end position="423"/>
    </location>
</feature>
<reference evidence="4 5" key="1">
    <citation type="submission" date="2018-08" db="EMBL/GenBank/DDBJ databases">
        <title>A genome reference for cultivated species of the human gut microbiota.</title>
        <authorList>
            <person name="Zou Y."/>
            <person name="Xue W."/>
            <person name="Luo G."/>
        </authorList>
    </citation>
    <scope>NUCLEOTIDE SEQUENCE [LARGE SCALE GENOMIC DNA]</scope>
    <source>
        <strain evidence="4 5">AF33-12</strain>
    </source>
</reference>
<dbReference type="GO" id="GO:0042802">
    <property type="term" value="F:identical protein binding"/>
    <property type="evidence" value="ECO:0007669"/>
    <property type="project" value="TreeGrafter"/>
</dbReference>
<evidence type="ECO:0000259" key="2">
    <source>
        <dbReference type="Pfam" id="PF14501"/>
    </source>
</evidence>
<accession>A0A415S246</accession>
<dbReference type="PANTHER" id="PTHR40448">
    <property type="entry name" value="TWO-COMPONENT SENSOR HISTIDINE KINASE"/>
    <property type="match status" value="1"/>
</dbReference>
<dbReference type="RefSeq" id="WP_118445365.1">
    <property type="nucleotide sequence ID" value="NZ_JAQMLA010000123.1"/>
</dbReference>
<organism evidence="4 5">
    <name type="scientific">Mediterraneibacter gnavus</name>
    <name type="common">Ruminococcus gnavus</name>
    <dbReference type="NCBI Taxonomy" id="33038"/>
    <lineage>
        <taxon>Bacteria</taxon>
        <taxon>Bacillati</taxon>
        <taxon>Bacillota</taxon>
        <taxon>Clostridia</taxon>
        <taxon>Lachnospirales</taxon>
        <taxon>Lachnospiraceae</taxon>
        <taxon>Mediterraneibacter</taxon>
    </lineage>
</organism>
<dbReference type="GO" id="GO:0005524">
    <property type="term" value="F:ATP binding"/>
    <property type="evidence" value="ECO:0007669"/>
    <property type="project" value="UniProtKB-KW"/>
</dbReference>
<protein>
    <submittedName>
        <fullName evidence="4">ATP-binding protein</fullName>
    </submittedName>
    <submittedName>
        <fullName evidence="3">GHKL domain-containing protein</fullName>
    </submittedName>
</protein>
<gene>
    <name evidence="4" type="ORF">DWZ50_18480</name>
    <name evidence="3" type="ORF">PNW85_19325</name>
</gene>
<feature type="transmembrane region" description="Helical" evidence="1">
    <location>
        <begin position="35"/>
        <end position="55"/>
    </location>
</feature>
<feature type="transmembrane region" description="Helical" evidence="1">
    <location>
        <begin position="6"/>
        <end position="23"/>
    </location>
</feature>
<proteinExistence type="predicted"/>
<reference evidence="3" key="2">
    <citation type="submission" date="2023-01" db="EMBL/GenBank/DDBJ databases">
        <title>Human gut microbiome strain richness.</title>
        <authorList>
            <person name="Chen-Liaw A."/>
        </authorList>
    </citation>
    <scope>NUCLEOTIDE SEQUENCE</scope>
    <source>
        <strain evidence="3">RTP21484st1_H11_RTP21484_190118</strain>
    </source>
</reference>
<name>A0A415S246_MEDGN</name>
<dbReference type="EMBL" id="QRQE01000075">
    <property type="protein sequence ID" value="RHM69173.1"/>
    <property type="molecule type" value="Genomic_DNA"/>
</dbReference>
<feature type="transmembrane region" description="Helical" evidence="1">
    <location>
        <begin position="153"/>
        <end position="175"/>
    </location>
</feature>
<evidence type="ECO:0000256" key="1">
    <source>
        <dbReference type="SAM" id="Phobius"/>
    </source>
</evidence>
<evidence type="ECO:0000313" key="3">
    <source>
        <dbReference type="EMBL" id="MDB8688754.1"/>
    </source>
</evidence>
<keyword evidence="1" id="KW-0472">Membrane</keyword>
<dbReference type="AlphaFoldDB" id="A0A415S246"/>
<keyword evidence="4" id="KW-0067">ATP-binding</keyword>
<feature type="transmembrane region" description="Helical" evidence="1">
    <location>
        <begin position="122"/>
        <end position="141"/>
    </location>
</feature>
<dbReference type="SUPFAM" id="SSF55874">
    <property type="entry name" value="ATPase domain of HSP90 chaperone/DNA topoisomerase II/histidine kinase"/>
    <property type="match status" value="1"/>
</dbReference>